<name>A0AAN8P866_PATCE</name>
<dbReference type="AlphaFoldDB" id="A0AAN8P866"/>
<sequence length="422" mass="47154">MKEDAEVFCKLRVASTNNTGSNHSATIVYNGISANDWLSPIGISPSRHVENEKNGGVLVETLTKRPFTANSIIIIRPDRKSAGLEKSEALRGQHLRSACEGECSPNGHGGFTGIYKTSRGFVSKTMDFVSLRNQWNRTAMRPVTSNCSSGFTQRKFPKNKGIMKTTGNYTAVSIKRERDYNLDLTVQSVECSRKGADKTERDAQRFSESTKVAHTIFRTRFKDIDINTIDGIKRSYMKRAQSAPAGALRLNQLNDASHGKKPTLYWRAKSAYHRKAISKEEQLDAPNDDSYSETRGSLLRPLLYSSEGAIKHSAGCPYKCKGCFKACLVSEDYLDKAQQRSESERAQSSWRRQRRIRRSPGFSVQLALAKSQPLYQMVHEKGAEDKSAVKDAWAGDAKQDEDVVTRTQSLEISDDSKDCVVE</sequence>
<comment type="caution">
    <text evidence="2">The sequence shown here is derived from an EMBL/GenBank/DDBJ whole genome shotgun (WGS) entry which is preliminary data.</text>
</comment>
<proteinExistence type="predicted"/>
<feature type="region of interest" description="Disordered" evidence="1">
    <location>
        <begin position="386"/>
        <end position="422"/>
    </location>
</feature>
<evidence type="ECO:0000256" key="1">
    <source>
        <dbReference type="SAM" id="MobiDB-lite"/>
    </source>
</evidence>
<dbReference type="EMBL" id="JAZGQO010000014">
    <property type="protein sequence ID" value="KAK6170099.1"/>
    <property type="molecule type" value="Genomic_DNA"/>
</dbReference>
<accession>A0AAN8P866</accession>
<reference evidence="2 3" key="1">
    <citation type="submission" date="2024-01" db="EMBL/GenBank/DDBJ databases">
        <title>The genome of the rayed Mediterranean limpet Patella caerulea (Linnaeus, 1758).</title>
        <authorList>
            <person name="Anh-Thu Weber A."/>
            <person name="Halstead-Nussloch G."/>
        </authorList>
    </citation>
    <scope>NUCLEOTIDE SEQUENCE [LARGE SCALE GENOMIC DNA]</scope>
    <source>
        <strain evidence="2">AATW-2023a</strain>
        <tissue evidence="2">Whole specimen</tissue>
    </source>
</reference>
<evidence type="ECO:0000313" key="3">
    <source>
        <dbReference type="Proteomes" id="UP001347796"/>
    </source>
</evidence>
<gene>
    <name evidence="2" type="ORF">SNE40_018576</name>
</gene>
<protein>
    <submittedName>
        <fullName evidence="2">Uncharacterized protein</fullName>
    </submittedName>
</protein>
<organism evidence="2 3">
    <name type="scientific">Patella caerulea</name>
    <name type="common">Rayed Mediterranean limpet</name>
    <dbReference type="NCBI Taxonomy" id="87958"/>
    <lineage>
        <taxon>Eukaryota</taxon>
        <taxon>Metazoa</taxon>
        <taxon>Spiralia</taxon>
        <taxon>Lophotrochozoa</taxon>
        <taxon>Mollusca</taxon>
        <taxon>Gastropoda</taxon>
        <taxon>Patellogastropoda</taxon>
        <taxon>Patelloidea</taxon>
        <taxon>Patellidae</taxon>
        <taxon>Patella</taxon>
    </lineage>
</organism>
<keyword evidence="3" id="KW-1185">Reference proteome</keyword>
<evidence type="ECO:0000313" key="2">
    <source>
        <dbReference type="EMBL" id="KAK6170099.1"/>
    </source>
</evidence>
<dbReference type="Proteomes" id="UP001347796">
    <property type="component" value="Unassembled WGS sequence"/>
</dbReference>